<gene>
    <name evidence="12" type="ORF">UCRPC4_g04593</name>
</gene>
<reference evidence="12 13" key="2">
    <citation type="submission" date="2015-05" db="EMBL/GenBank/DDBJ databases">
        <authorList>
            <person name="Morales-Cruz A."/>
            <person name="Amrine K.C."/>
            <person name="Cantu D."/>
        </authorList>
    </citation>
    <scope>NUCLEOTIDE SEQUENCE [LARGE SCALE GENOMIC DNA]</scope>
    <source>
        <strain evidence="12">UCRPC4</strain>
    </source>
</reference>
<keyword evidence="8 10" id="KW-1133">Transmembrane helix</keyword>
<evidence type="ECO:0000256" key="9">
    <source>
        <dbReference type="ARBA" id="ARBA00023136"/>
    </source>
</evidence>
<evidence type="ECO:0000256" key="10">
    <source>
        <dbReference type="RuleBase" id="RU369019"/>
    </source>
</evidence>
<evidence type="ECO:0000256" key="6">
    <source>
        <dbReference type="ARBA" id="ARBA00022892"/>
    </source>
</evidence>
<dbReference type="OrthoDB" id="2013972at2759"/>
<dbReference type="GO" id="GO:0003400">
    <property type="term" value="P:regulation of COPII vesicle coating"/>
    <property type="evidence" value="ECO:0007669"/>
    <property type="project" value="UniProtKB-UniRule"/>
</dbReference>
<evidence type="ECO:0000256" key="5">
    <source>
        <dbReference type="ARBA" id="ARBA00022824"/>
    </source>
</evidence>
<comment type="function">
    <text evidence="10">Guanine nucleotide-exchange factor (GEF) required for the formation or budding of transport vesicles from the ER.</text>
</comment>
<comment type="similarity">
    <text evidence="10">Belongs to the WD repeat SEC12 family.</text>
</comment>
<dbReference type="GO" id="GO:0006888">
    <property type="term" value="P:endoplasmic reticulum to Golgi vesicle-mediated transport"/>
    <property type="evidence" value="ECO:0007669"/>
    <property type="project" value="UniProtKB-UniRule"/>
</dbReference>
<dbReference type="PANTHER" id="PTHR23284:SF0">
    <property type="entry name" value="PROLACTIN REGULATORY ELEMENT-BINDING PROTEIN"/>
    <property type="match status" value="1"/>
</dbReference>
<keyword evidence="3 10" id="KW-0812">Transmembrane</keyword>
<keyword evidence="13" id="KW-1185">Reference proteome</keyword>
<evidence type="ECO:0000313" key="13">
    <source>
        <dbReference type="Proteomes" id="UP000053317"/>
    </source>
</evidence>
<keyword evidence="1 10" id="KW-0813">Transport</keyword>
<dbReference type="SUPFAM" id="SSF50978">
    <property type="entry name" value="WD40 repeat-like"/>
    <property type="match status" value="1"/>
</dbReference>
<dbReference type="Gene3D" id="2.130.10.10">
    <property type="entry name" value="YVTN repeat-like/Quinoprotein amine dehydrogenase"/>
    <property type="match status" value="1"/>
</dbReference>
<evidence type="ECO:0000256" key="1">
    <source>
        <dbReference type="ARBA" id="ARBA00022448"/>
    </source>
</evidence>
<comment type="caution">
    <text evidence="12">The sequence shown here is derived from an EMBL/GenBank/DDBJ whole genome shotgun (WGS) entry which is preliminary data.</text>
</comment>
<keyword evidence="9 10" id="KW-0472">Membrane</keyword>
<keyword evidence="7 10" id="KW-0653">Protein transport</keyword>
<keyword evidence="2 10" id="KW-0853">WD repeat</keyword>
<name>A0A0G2E9I5_PHACM</name>
<keyword evidence="4 10" id="KW-0677">Repeat</keyword>
<dbReference type="AlphaFoldDB" id="A0A0G2E9I5"/>
<organism evidence="12 13">
    <name type="scientific">Phaeomoniella chlamydospora</name>
    <name type="common">Phaeoacremonium chlamydosporum</name>
    <dbReference type="NCBI Taxonomy" id="158046"/>
    <lineage>
        <taxon>Eukaryota</taxon>
        <taxon>Fungi</taxon>
        <taxon>Dikarya</taxon>
        <taxon>Ascomycota</taxon>
        <taxon>Pezizomycotina</taxon>
        <taxon>Eurotiomycetes</taxon>
        <taxon>Chaetothyriomycetidae</taxon>
        <taxon>Phaeomoniellales</taxon>
        <taxon>Phaeomoniellaceae</taxon>
        <taxon>Phaeomoniella</taxon>
    </lineage>
</organism>
<dbReference type="InterPro" id="IPR015943">
    <property type="entry name" value="WD40/YVTN_repeat-like_dom_sf"/>
</dbReference>
<dbReference type="GO" id="GO:0005085">
    <property type="term" value="F:guanyl-nucleotide exchange factor activity"/>
    <property type="evidence" value="ECO:0007669"/>
    <property type="project" value="InterPro"/>
</dbReference>
<dbReference type="Proteomes" id="UP000053317">
    <property type="component" value="Unassembled WGS sequence"/>
</dbReference>
<evidence type="ECO:0000256" key="11">
    <source>
        <dbReference type="SAM" id="MobiDB-lite"/>
    </source>
</evidence>
<evidence type="ECO:0000256" key="7">
    <source>
        <dbReference type="ARBA" id="ARBA00022927"/>
    </source>
</evidence>
<dbReference type="InterPro" id="IPR036322">
    <property type="entry name" value="WD40_repeat_dom_sf"/>
</dbReference>
<dbReference type="GO" id="GO:0005789">
    <property type="term" value="C:endoplasmic reticulum membrane"/>
    <property type="evidence" value="ECO:0007669"/>
    <property type="project" value="UniProtKB-SubCell"/>
</dbReference>
<dbReference type="PANTHER" id="PTHR23284">
    <property type="entry name" value="PROLACTIN REGULATORY ELEMENT BINDING PROTEIN"/>
    <property type="match status" value="1"/>
</dbReference>
<comment type="subcellular location">
    <subcellularLocation>
        <location evidence="10">Endoplasmic reticulum membrane</location>
        <topology evidence="10">Single-pass type II membrane protein</topology>
    </subcellularLocation>
    <subcellularLocation>
        <location evidence="10">Golgi apparatus membrane</location>
        <topology evidence="10">Single-pass type II membrane protein</topology>
    </subcellularLocation>
</comment>
<evidence type="ECO:0000256" key="3">
    <source>
        <dbReference type="ARBA" id="ARBA00022692"/>
    </source>
</evidence>
<sequence>MSHTPAAKITLSYPLYGADFDPRNSGFLLVGGGGGEGRSGVGNRITLLNTSKRQEISEAVEIDLSRNEDSVTSLGIAQTGDTSIVALAGINSSEKEQAAGKNEHLRSFRIYHPPRRNPTSTEKDDKSGGRTEALSKTAFFKPSSAKKKETYQRVLRLSPWTEEGQQRIAAISTSLAPENEIVVFRAVPSPSVSDELARIPLGKDEAADMAIRPADSNGNYLLAYCTDDEVYTYKVSNDKPTVEKPTLVHRLARPEGSSRSKLKYRSLRFLTPRHLLLLRNRPARAGADLSILKLAESTTLGSISLEKQLRKSTKVATGLDICVLSSSPSGECQIVVAVAGQDLSIEVFTIGFTPKKGLEGFKTHSYFKNVHPASITSLRFSNFIPPPIPVTKETKPQFIKLASTSVANTVIVYTFPLRPHPPTKSKTPRYILRPLGSSEIVQTTFSAIVAFLCIGIVAFLLQAFTEIRGGVPPTLGATEWLERISPRVHEFMARPYMFAPDIPLTSSIPTAVEEAVESSTSFLSDLLIPSASADSESEDPSSNEKAIIVRTTGETGLTAELHPNGSPDAETIQTENLKRYEDLHPEQQEGWKKRLKDAGHWAEGQGEAILKGVFFSELAGIVGEAVRNA</sequence>
<dbReference type="GO" id="GO:0015031">
    <property type="term" value="P:protein transport"/>
    <property type="evidence" value="ECO:0007669"/>
    <property type="project" value="UniProtKB-KW"/>
</dbReference>
<evidence type="ECO:0000256" key="8">
    <source>
        <dbReference type="ARBA" id="ARBA00022989"/>
    </source>
</evidence>
<evidence type="ECO:0000256" key="4">
    <source>
        <dbReference type="ARBA" id="ARBA00022737"/>
    </source>
</evidence>
<protein>
    <recommendedName>
        <fullName evidence="10">Guanine nucleotide-exchange factor SEC12</fullName>
    </recommendedName>
</protein>
<feature type="region of interest" description="Disordered" evidence="11">
    <location>
        <begin position="111"/>
        <end position="132"/>
    </location>
</feature>
<dbReference type="InterPro" id="IPR045260">
    <property type="entry name" value="Sec12-like"/>
</dbReference>
<keyword evidence="6" id="KW-0931">ER-Golgi transport</keyword>
<accession>A0A0G2E9I5</accession>
<evidence type="ECO:0000313" key="12">
    <source>
        <dbReference type="EMBL" id="KKY19219.1"/>
    </source>
</evidence>
<feature type="transmembrane region" description="Helical" evidence="10">
    <location>
        <begin position="440"/>
        <end position="461"/>
    </location>
</feature>
<reference evidence="12 13" key="1">
    <citation type="submission" date="2015-05" db="EMBL/GenBank/DDBJ databases">
        <title>Distinctive expansion of gene families associated with plant cell wall degradation and secondary metabolism in the genomes of grapevine trunk pathogens.</title>
        <authorList>
            <person name="Lawrence D.P."/>
            <person name="Travadon R."/>
            <person name="Rolshausen P.E."/>
            <person name="Baumgartner K."/>
        </authorList>
    </citation>
    <scope>NUCLEOTIDE SEQUENCE [LARGE SCALE GENOMIC DNA]</scope>
    <source>
        <strain evidence="12">UCRPC4</strain>
    </source>
</reference>
<evidence type="ECO:0000256" key="2">
    <source>
        <dbReference type="ARBA" id="ARBA00022574"/>
    </source>
</evidence>
<dbReference type="EMBL" id="LCWF01000109">
    <property type="protein sequence ID" value="KKY19219.1"/>
    <property type="molecule type" value="Genomic_DNA"/>
</dbReference>
<dbReference type="GO" id="GO:0000139">
    <property type="term" value="C:Golgi membrane"/>
    <property type="evidence" value="ECO:0007669"/>
    <property type="project" value="UniProtKB-SubCell"/>
</dbReference>
<keyword evidence="5 10" id="KW-0256">Endoplasmic reticulum</keyword>
<proteinExistence type="inferred from homology"/>